<protein>
    <submittedName>
        <fullName evidence="3">Conjugal transfer protein TrbE</fullName>
    </submittedName>
</protein>
<feature type="compositionally biased region" description="Basic residues" evidence="1">
    <location>
        <begin position="52"/>
        <end position="61"/>
    </location>
</feature>
<proteinExistence type="predicted"/>
<organism evidence="2 3">
    <name type="scientific">Steinernema glaseri</name>
    <dbReference type="NCBI Taxonomy" id="37863"/>
    <lineage>
        <taxon>Eukaryota</taxon>
        <taxon>Metazoa</taxon>
        <taxon>Ecdysozoa</taxon>
        <taxon>Nematoda</taxon>
        <taxon>Chromadorea</taxon>
        <taxon>Rhabditida</taxon>
        <taxon>Tylenchina</taxon>
        <taxon>Panagrolaimomorpha</taxon>
        <taxon>Strongyloidoidea</taxon>
        <taxon>Steinernematidae</taxon>
        <taxon>Steinernema</taxon>
    </lineage>
</organism>
<name>A0A1I8ALR7_9BILA</name>
<reference evidence="3" key="1">
    <citation type="submission" date="2016-11" db="UniProtKB">
        <authorList>
            <consortium name="WormBaseParasite"/>
        </authorList>
    </citation>
    <scope>IDENTIFICATION</scope>
</reference>
<dbReference type="WBParaSite" id="L893_g7088.t1">
    <property type="protein sequence ID" value="L893_g7088.t1"/>
    <property type="gene ID" value="L893_g7088"/>
</dbReference>
<evidence type="ECO:0000313" key="2">
    <source>
        <dbReference type="Proteomes" id="UP000095287"/>
    </source>
</evidence>
<evidence type="ECO:0000313" key="3">
    <source>
        <dbReference type="WBParaSite" id="L893_g7088.t1"/>
    </source>
</evidence>
<feature type="region of interest" description="Disordered" evidence="1">
    <location>
        <begin position="40"/>
        <end position="61"/>
    </location>
</feature>
<accession>A0A1I8ALR7</accession>
<dbReference type="Proteomes" id="UP000095287">
    <property type="component" value="Unplaced"/>
</dbReference>
<sequence>RVRFSKDFSLAGFGNRIDLAISTFFPDYSVPQITVSTPAAITEQPLPSAGKTKPRTNRALA</sequence>
<dbReference type="AlphaFoldDB" id="A0A1I8ALR7"/>
<keyword evidence="2" id="KW-1185">Reference proteome</keyword>
<evidence type="ECO:0000256" key="1">
    <source>
        <dbReference type="SAM" id="MobiDB-lite"/>
    </source>
</evidence>